<name>A0ACA9Y0U4_9ASCO</name>
<reference evidence="1" key="1">
    <citation type="submission" date="2022-06" db="EMBL/GenBank/DDBJ databases">
        <authorList>
            <person name="Legras J.-L."/>
            <person name="Devillers H."/>
            <person name="Grondin C."/>
        </authorList>
    </citation>
    <scope>NUCLEOTIDE SEQUENCE</scope>
    <source>
        <strain evidence="1">CLIB 1444</strain>
    </source>
</reference>
<dbReference type="EMBL" id="CALSDN010000001">
    <property type="protein sequence ID" value="CAH6718396.1"/>
    <property type="molecule type" value="Genomic_DNA"/>
</dbReference>
<keyword evidence="1" id="KW-0808">Transferase</keyword>
<accession>A0ACA9Y0U4</accession>
<gene>
    <name evidence="1" type="ORF">CLIB1444_01S05798</name>
</gene>
<proteinExistence type="predicted"/>
<evidence type="ECO:0000313" key="2">
    <source>
        <dbReference type="Proteomes" id="UP001152531"/>
    </source>
</evidence>
<dbReference type="Proteomes" id="UP001152531">
    <property type="component" value="Unassembled WGS sequence"/>
</dbReference>
<sequence>MDNLNSIKYITKELRKDSNTLKNRLQSIIYDYHFTRNIWDLYNLPLIPNERCGLWYLPEEEYNTTSYFKSTDGHTNEWKFSFRRLNLHLLPIIEENFGVIIVDSTRKGKIMPDALTKTIPIWCAVLNYIKFEGEVIDSDMEVLLEDHWVKVPSIIPESEKFEIIKKIPGFVDEVKRLNLFTKESLGFSKPLIPYWVYPGKTTIPEHTNHRQIICLTTSSSKLSTVTLRDDDEIVSWPYIQGAADDHELWVTPDICDGKLDAKMFWKFLPSVIDNTFISISNEQLISQLNNLYETNKTTQISKIELIPIKNTGIYFGMIESDMKFNLDVDIDNLVLLSTKTISDIPKPISLHHYKIESNKKGSKQLREIIPKLIPLLNTKTAILCDTGKDLSVAIVLILLCQNFTIEMQPIENQKPNKDLIKQFLNEINHIKPVNPSRNTLQSVNSYLM</sequence>
<organism evidence="1 2">
    <name type="scientific">[Candida] jaroonii</name>
    <dbReference type="NCBI Taxonomy" id="467808"/>
    <lineage>
        <taxon>Eukaryota</taxon>
        <taxon>Fungi</taxon>
        <taxon>Dikarya</taxon>
        <taxon>Ascomycota</taxon>
        <taxon>Saccharomycotina</taxon>
        <taxon>Pichiomycetes</taxon>
        <taxon>Debaryomycetaceae</taxon>
        <taxon>Yamadazyma</taxon>
    </lineage>
</organism>
<protein>
    <submittedName>
        <fullName evidence="1">tRNA A64-2'-O-ribosylphosphate transferase</fullName>
    </submittedName>
</protein>
<comment type="caution">
    <text evidence="1">The sequence shown here is derived from an EMBL/GenBank/DDBJ whole genome shotgun (WGS) entry which is preliminary data.</text>
</comment>
<evidence type="ECO:0000313" key="1">
    <source>
        <dbReference type="EMBL" id="CAH6718396.1"/>
    </source>
</evidence>
<keyword evidence="2" id="KW-1185">Reference proteome</keyword>